<sequence length="463" mass="50586">MWQLAKSVYFSSIRDRLQQLLGKEGVALADWAKLGVPEWLADRLEHLGFRFPTEVQKRAARVLLDRSDAIIQSETGSGKTLSFLVPLLSLLDYPPVLYPDDLKGPQYVVVVPTKELGVQMALLIFKLFGGNLNPGIPGSSANMFNYKGPRGIKVKGLLDKEEVLLAKNNGYLRSVHVVVGTPACLAEVCSEPNALPVMQAVKAVAVDEVDACFQDHSKAMELLLTAACSSRQKPVIAFNGATIQEGLAEQAVQMGWMEDPVTVRVGRVGQIPGGLSHRYMVVDAPRKLAVLCRQMRQDLRAEGEDLPAPRVMVFADSEADARQAAPPLRSVLWGDHKMSVLLPSGEEPITALHSFRDNKATLMLATPAAARGLDLPAVSYVYNLGMPEDATGYLHRAGRAGRIGSPVKGIVTTLVTQEELPALLKMAEELNFELKEVAEPSREVREGDVDSAKRDLEDLYNLF</sequence>
<evidence type="ECO:0000256" key="2">
    <source>
        <dbReference type="ARBA" id="ARBA00022801"/>
    </source>
</evidence>
<accession>A0AAW1Q8E5</accession>
<evidence type="ECO:0000256" key="1">
    <source>
        <dbReference type="ARBA" id="ARBA00022741"/>
    </source>
</evidence>
<dbReference type="SMART" id="SM00487">
    <property type="entry name" value="DEXDc"/>
    <property type="match status" value="1"/>
</dbReference>
<dbReference type="PROSITE" id="PS51194">
    <property type="entry name" value="HELICASE_CTER"/>
    <property type="match status" value="1"/>
</dbReference>
<reference evidence="9 10" key="1">
    <citation type="journal article" date="2024" name="Nat. Commun.">
        <title>Phylogenomics reveals the evolutionary origins of lichenization in chlorophyte algae.</title>
        <authorList>
            <person name="Puginier C."/>
            <person name="Libourel C."/>
            <person name="Otte J."/>
            <person name="Skaloud P."/>
            <person name="Haon M."/>
            <person name="Grisel S."/>
            <person name="Petersen M."/>
            <person name="Berrin J.G."/>
            <person name="Delaux P.M."/>
            <person name="Dal Grande F."/>
            <person name="Keller J."/>
        </authorList>
    </citation>
    <scope>NUCLEOTIDE SEQUENCE [LARGE SCALE GENOMIC DNA]</scope>
    <source>
        <strain evidence="9 10">SAG 2043</strain>
    </source>
</reference>
<dbReference type="PROSITE" id="PS51192">
    <property type="entry name" value="HELICASE_ATP_BIND_1"/>
    <property type="match status" value="1"/>
</dbReference>
<evidence type="ECO:0000256" key="3">
    <source>
        <dbReference type="ARBA" id="ARBA00022806"/>
    </source>
</evidence>
<evidence type="ECO:0008006" key="11">
    <source>
        <dbReference type="Google" id="ProtNLM"/>
    </source>
</evidence>
<keyword evidence="1" id="KW-0547">Nucleotide-binding</keyword>
<protein>
    <recommendedName>
        <fullName evidence="11">RNA helicase</fullName>
    </recommendedName>
</protein>
<keyword evidence="3" id="KW-0347">Helicase</keyword>
<dbReference type="CDD" id="cd18787">
    <property type="entry name" value="SF2_C_DEAD"/>
    <property type="match status" value="1"/>
</dbReference>
<dbReference type="InterPro" id="IPR011545">
    <property type="entry name" value="DEAD/DEAH_box_helicase_dom"/>
</dbReference>
<keyword evidence="2" id="KW-0378">Hydrolase</keyword>
<keyword evidence="10" id="KW-1185">Reference proteome</keyword>
<dbReference type="GO" id="GO:0016787">
    <property type="term" value="F:hydrolase activity"/>
    <property type="evidence" value="ECO:0007669"/>
    <property type="project" value="UniProtKB-KW"/>
</dbReference>
<comment type="caution">
    <text evidence="9">The sequence shown here is derived from an EMBL/GenBank/DDBJ whole genome shotgun (WGS) entry which is preliminary data.</text>
</comment>
<feature type="short sequence motif" description="Q motif" evidence="5">
    <location>
        <begin position="29"/>
        <end position="57"/>
    </location>
</feature>
<evidence type="ECO:0000259" key="8">
    <source>
        <dbReference type="PROSITE" id="PS51195"/>
    </source>
</evidence>
<proteinExistence type="predicted"/>
<feature type="domain" description="DEAD-box RNA helicase Q" evidence="8">
    <location>
        <begin position="29"/>
        <end position="57"/>
    </location>
</feature>
<evidence type="ECO:0000313" key="9">
    <source>
        <dbReference type="EMBL" id="KAK9816599.1"/>
    </source>
</evidence>
<evidence type="ECO:0000259" key="7">
    <source>
        <dbReference type="PROSITE" id="PS51194"/>
    </source>
</evidence>
<dbReference type="GO" id="GO:0003724">
    <property type="term" value="F:RNA helicase activity"/>
    <property type="evidence" value="ECO:0007669"/>
    <property type="project" value="InterPro"/>
</dbReference>
<dbReference type="InterPro" id="IPR014014">
    <property type="entry name" value="RNA_helicase_DEAD_Q_motif"/>
</dbReference>
<dbReference type="SUPFAM" id="SSF52540">
    <property type="entry name" value="P-loop containing nucleoside triphosphate hydrolases"/>
    <property type="match status" value="1"/>
</dbReference>
<evidence type="ECO:0000256" key="5">
    <source>
        <dbReference type="PROSITE-ProRule" id="PRU00552"/>
    </source>
</evidence>
<dbReference type="InterPro" id="IPR001650">
    <property type="entry name" value="Helicase_C-like"/>
</dbReference>
<dbReference type="InterPro" id="IPR027417">
    <property type="entry name" value="P-loop_NTPase"/>
</dbReference>
<dbReference type="Pfam" id="PF00271">
    <property type="entry name" value="Helicase_C"/>
    <property type="match status" value="1"/>
</dbReference>
<dbReference type="PROSITE" id="PS51195">
    <property type="entry name" value="Q_MOTIF"/>
    <property type="match status" value="1"/>
</dbReference>
<dbReference type="InterPro" id="IPR050547">
    <property type="entry name" value="DEAD_box_RNA_helicases"/>
</dbReference>
<evidence type="ECO:0000313" key="10">
    <source>
        <dbReference type="Proteomes" id="UP001489004"/>
    </source>
</evidence>
<keyword evidence="4" id="KW-0067">ATP-binding</keyword>
<organism evidence="9 10">
    <name type="scientific">[Myrmecia] bisecta</name>
    <dbReference type="NCBI Taxonomy" id="41462"/>
    <lineage>
        <taxon>Eukaryota</taxon>
        <taxon>Viridiplantae</taxon>
        <taxon>Chlorophyta</taxon>
        <taxon>core chlorophytes</taxon>
        <taxon>Trebouxiophyceae</taxon>
        <taxon>Trebouxiales</taxon>
        <taxon>Trebouxiaceae</taxon>
        <taxon>Myrmecia</taxon>
    </lineage>
</organism>
<evidence type="ECO:0000259" key="6">
    <source>
        <dbReference type="PROSITE" id="PS51192"/>
    </source>
</evidence>
<dbReference type="GO" id="GO:0003723">
    <property type="term" value="F:RNA binding"/>
    <property type="evidence" value="ECO:0007669"/>
    <property type="project" value="TreeGrafter"/>
</dbReference>
<name>A0AAW1Q8E5_9CHLO</name>
<feature type="domain" description="Helicase ATP-binding" evidence="6">
    <location>
        <begin position="60"/>
        <end position="246"/>
    </location>
</feature>
<dbReference type="Pfam" id="PF00270">
    <property type="entry name" value="DEAD"/>
    <property type="match status" value="1"/>
</dbReference>
<evidence type="ECO:0000256" key="4">
    <source>
        <dbReference type="ARBA" id="ARBA00022840"/>
    </source>
</evidence>
<dbReference type="GO" id="GO:0005524">
    <property type="term" value="F:ATP binding"/>
    <property type="evidence" value="ECO:0007669"/>
    <property type="project" value="UniProtKB-KW"/>
</dbReference>
<dbReference type="Gene3D" id="3.40.50.300">
    <property type="entry name" value="P-loop containing nucleotide triphosphate hydrolases"/>
    <property type="match status" value="2"/>
</dbReference>
<dbReference type="AlphaFoldDB" id="A0AAW1Q8E5"/>
<dbReference type="InterPro" id="IPR014001">
    <property type="entry name" value="Helicase_ATP-bd"/>
</dbReference>
<dbReference type="Proteomes" id="UP001489004">
    <property type="component" value="Unassembled WGS sequence"/>
</dbReference>
<gene>
    <name evidence="9" type="ORF">WJX72_002558</name>
</gene>
<dbReference type="EMBL" id="JALJOR010000005">
    <property type="protein sequence ID" value="KAK9816599.1"/>
    <property type="molecule type" value="Genomic_DNA"/>
</dbReference>
<dbReference type="SMART" id="SM00490">
    <property type="entry name" value="HELICc"/>
    <property type="match status" value="1"/>
</dbReference>
<feature type="domain" description="Helicase C-terminal" evidence="7">
    <location>
        <begin position="294"/>
        <end position="445"/>
    </location>
</feature>
<dbReference type="PANTHER" id="PTHR47963">
    <property type="entry name" value="DEAD-BOX ATP-DEPENDENT RNA HELICASE 47, MITOCHONDRIAL"/>
    <property type="match status" value="1"/>
</dbReference>
<dbReference type="PANTHER" id="PTHR47963:SF10">
    <property type="entry name" value="ATP-DEPENDENT RNA HELICASE DDX6_DHH1"/>
    <property type="match status" value="1"/>
</dbReference>